<dbReference type="EMBL" id="CP064786">
    <property type="protein sequence ID" value="QSG02163.1"/>
    <property type="molecule type" value="Genomic_DNA"/>
</dbReference>
<keyword evidence="1" id="KW-0560">Oxidoreductase</keyword>
<proteinExistence type="predicted"/>
<dbReference type="PANTHER" id="PTHR13847:SF287">
    <property type="entry name" value="FAD-DEPENDENT OXIDOREDUCTASE DOMAIN-CONTAINING PROTEIN 1"/>
    <property type="match status" value="1"/>
</dbReference>
<name>A0A897MT12_9EURY</name>
<dbReference type="PANTHER" id="PTHR13847">
    <property type="entry name" value="SARCOSINE DEHYDROGENASE-RELATED"/>
    <property type="match status" value="1"/>
</dbReference>
<dbReference type="GO" id="GO:0005737">
    <property type="term" value="C:cytoplasm"/>
    <property type="evidence" value="ECO:0007669"/>
    <property type="project" value="TreeGrafter"/>
</dbReference>
<dbReference type="SUPFAM" id="SSF51905">
    <property type="entry name" value="FAD/NAD(P)-binding domain"/>
    <property type="match status" value="1"/>
</dbReference>
<evidence type="ECO:0000259" key="2">
    <source>
        <dbReference type="Pfam" id="PF01266"/>
    </source>
</evidence>
<protein>
    <submittedName>
        <fullName evidence="3">Glycine/D-amino acid oxidase (Deaminating)</fullName>
    </submittedName>
</protein>
<dbReference type="Pfam" id="PF01266">
    <property type="entry name" value="DAO"/>
    <property type="match status" value="1"/>
</dbReference>
<sequence>METDTGSPPRAVIVGAGIVGCAAARTLAQSHDVTVLEAESIAGGATGRAAGLITVRTAYADRPAVGRYAFDAFSDYDGTHGVSFHDTPSYELRRESGDEGLDIDRAAAHYREAGIPIERLRHDDIRTELPGIDASDIEHGLRIGETGWIDPHALSMAYRQDAEAAGVEFRTNTPVTDLRVERQEGEQRIVGVDTPDDTVEAETVVLATGWRTPELLPADVDLPLRSYRTQCVVVEFPDERSFPMGWVPSADSYFRPTETPGQLLVGGGSAHEDEPETASRTADASFRRTAAELVEDLFVDGGQARLIDDWAGVDATTPDGFPIIDTPADGPAGLVLATGLHGRGIMTAPVIGPVVASLVTDEDAPVPTDRFRLDRFDDPDEEFEFVNVSA</sequence>
<reference evidence="3" key="1">
    <citation type="submission" date="2020-11" db="EMBL/GenBank/DDBJ databases">
        <title>Carbohydrate-dependent, anaerobic sulfur respiration: A novel catabolism in halophilic archaea.</title>
        <authorList>
            <person name="Sorokin D.Y."/>
            <person name="Messina E."/>
            <person name="Smedile F."/>
            <person name="La Cono V."/>
            <person name="Hallsworth J.E."/>
            <person name="Yakimov M.M."/>
        </authorList>
    </citation>
    <scope>NUCLEOTIDE SEQUENCE</scope>
    <source>
        <strain evidence="3">AArc-S</strain>
    </source>
</reference>
<dbReference type="Gene3D" id="3.50.50.60">
    <property type="entry name" value="FAD/NAD(P)-binding domain"/>
    <property type="match status" value="1"/>
</dbReference>
<dbReference type="Gene3D" id="3.30.9.10">
    <property type="entry name" value="D-Amino Acid Oxidase, subunit A, domain 2"/>
    <property type="match status" value="1"/>
</dbReference>
<keyword evidence="4" id="KW-1185">Reference proteome</keyword>
<evidence type="ECO:0000313" key="4">
    <source>
        <dbReference type="Proteomes" id="UP000663586"/>
    </source>
</evidence>
<dbReference type="AlphaFoldDB" id="A0A897MT12"/>
<organism evidence="3 4">
    <name type="scientific">Natranaeroarchaeum sulfidigenes</name>
    <dbReference type="NCBI Taxonomy" id="2784880"/>
    <lineage>
        <taxon>Archaea</taxon>
        <taxon>Methanobacteriati</taxon>
        <taxon>Methanobacteriota</taxon>
        <taxon>Stenosarchaea group</taxon>
        <taxon>Halobacteria</taxon>
        <taxon>Halobacteriales</taxon>
        <taxon>Natronoarchaeaceae</taxon>
        <taxon>Natranaeroarchaeum</taxon>
    </lineage>
</organism>
<dbReference type="RefSeq" id="WP_238479294.1">
    <property type="nucleotide sequence ID" value="NZ_CP064786.1"/>
</dbReference>
<gene>
    <name evidence="3" type="primary">dadA</name>
    <name evidence="3" type="ORF">AArcS_0941</name>
</gene>
<accession>A0A897MT12</accession>
<evidence type="ECO:0000313" key="3">
    <source>
        <dbReference type="EMBL" id="QSG02163.1"/>
    </source>
</evidence>
<dbReference type="InterPro" id="IPR036188">
    <property type="entry name" value="FAD/NAD-bd_sf"/>
</dbReference>
<dbReference type="KEGG" id="hara:AArcS_0941"/>
<dbReference type="Proteomes" id="UP000663586">
    <property type="component" value="Chromosome"/>
</dbReference>
<evidence type="ECO:0000256" key="1">
    <source>
        <dbReference type="ARBA" id="ARBA00023002"/>
    </source>
</evidence>
<dbReference type="InterPro" id="IPR006076">
    <property type="entry name" value="FAD-dep_OxRdtase"/>
</dbReference>
<dbReference type="GO" id="GO:0016491">
    <property type="term" value="F:oxidoreductase activity"/>
    <property type="evidence" value="ECO:0007669"/>
    <property type="project" value="UniProtKB-KW"/>
</dbReference>
<dbReference type="GeneID" id="70684328"/>
<feature type="domain" description="FAD dependent oxidoreductase" evidence="2">
    <location>
        <begin position="11"/>
        <end position="357"/>
    </location>
</feature>